<dbReference type="ExpressionAtlas" id="G5EFV7">
    <property type="expression patterns" value="baseline and differential"/>
</dbReference>
<organism evidence="16 17">
    <name type="scientific">Caenorhabditis elegans</name>
    <dbReference type="NCBI Taxonomy" id="6239"/>
    <lineage>
        <taxon>Eukaryota</taxon>
        <taxon>Metazoa</taxon>
        <taxon>Ecdysozoa</taxon>
        <taxon>Nematoda</taxon>
        <taxon>Chromadorea</taxon>
        <taxon>Rhabditida</taxon>
        <taxon>Rhabditina</taxon>
        <taxon>Rhabditomorpha</taxon>
        <taxon>Rhabditoidea</taxon>
        <taxon>Rhabditidae</taxon>
        <taxon>Peloderinae</taxon>
        <taxon>Caenorhabditis</taxon>
    </lineage>
</organism>
<dbReference type="GO" id="GO:0006281">
    <property type="term" value="P:DNA repair"/>
    <property type="evidence" value="ECO:0007669"/>
    <property type="project" value="UniProtKB-UniRule"/>
</dbReference>
<dbReference type="OrthoDB" id="272985at2759"/>
<dbReference type="PANTHER" id="PTHR47642:SF7">
    <property type="entry name" value="ATP-DEPENDENT DNA HELICASE PIF1"/>
    <property type="match status" value="1"/>
</dbReference>
<dbReference type="eggNOG" id="KOG0987">
    <property type="taxonomic scope" value="Eukaryota"/>
</dbReference>
<keyword evidence="9 12" id="KW-0234">DNA repair</keyword>
<feature type="binding site" evidence="12">
    <location>
        <begin position="268"/>
        <end position="275"/>
    </location>
    <ligand>
        <name>ATP</name>
        <dbReference type="ChEBI" id="CHEBI:30616"/>
    </ligand>
</feature>
<dbReference type="HAMAP" id="MF_03176">
    <property type="entry name" value="PIF1"/>
    <property type="match status" value="1"/>
</dbReference>
<evidence type="ECO:0000313" key="17">
    <source>
        <dbReference type="Proteomes" id="UP000001940"/>
    </source>
</evidence>
<keyword evidence="3 12" id="KW-0378">Hydrolase</keyword>
<dbReference type="GO" id="GO:0000723">
    <property type="term" value="P:telomere maintenance"/>
    <property type="evidence" value="ECO:0007669"/>
    <property type="project" value="InterPro"/>
</dbReference>
<evidence type="ECO:0000256" key="4">
    <source>
        <dbReference type="ARBA" id="ARBA00022806"/>
    </source>
</evidence>
<evidence type="ECO:0000256" key="11">
    <source>
        <dbReference type="ARBA" id="ARBA00023242"/>
    </source>
</evidence>
<reference evidence="16 17" key="1">
    <citation type="journal article" date="1998" name="Science">
        <title>Genome sequence of the nematode C. elegans: a platform for investigating biology.</title>
        <authorList>
            <consortium name="The C. elegans sequencing consortium"/>
            <person name="Sulson J.E."/>
            <person name="Waterston R."/>
        </authorList>
    </citation>
    <scope>NUCLEOTIDE SEQUENCE [LARGE SCALE GENOMIC DNA]</scope>
    <source>
        <strain evidence="16 17">Bristol N2</strain>
    </source>
</reference>
<dbReference type="PANTHER" id="PTHR47642">
    <property type="entry name" value="ATP-DEPENDENT DNA HELICASE"/>
    <property type="match status" value="1"/>
</dbReference>
<comment type="catalytic activity">
    <reaction evidence="12">
        <text>ATP + H2O = ADP + phosphate + H(+)</text>
        <dbReference type="Rhea" id="RHEA:13065"/>
        <dbReference type="ChEBI" id="CHEBI:15377"/>
        <dbReference type="ChEBI" id="CHEBI:15378"/>
        <dbReference type="ChEBI" id="CHEBI:30616"/>
        <dbReference type="ChEBI" id="CHEBI:43474"/>
        <dbReference type="ChEBI" id="CHEBI:456216"/>
        <dbReference type="EC" id="5.6.2.3"/>
    </reaction>
</comment>
<dbReference type="InterPro" id="IPR049163">
    <property type="entry name" value="Pif1-like_2B_dom"/>
</dbReference>
<sequence>MSKSLQTDENGGVSESPSNCTYCYTLECSLRIESTSSIKKKTPISSKSAIMTVGRNAQRKIHLQIELKTTATGQPAVVCYDVTDAVVHLQSVANGKCTVEIPSLSLMFQMFNCAPRKLNVFMKSLQAKLDIMKMEKSPISAVPRQFSRPPAVFSVLSPLTISEMRKVKKLREPSALARPSKEATTPKRRTSSMNLLAGGLENRIMNRSIGLKRTTSFARDDREKAETLVSLKSFKDAPAISERIQLSDEQKSVVRCVINSRTSVFFTGSAGTGKSVILRRIIEMLPAGNTYITAATGVAASQIGGITLHAFCGFRYENSTPEQCLKQVLRQNHMVRQWKQCSHLIIDEISMIDRDFFEALEYVARTVRNNDKPFGGIQLIITGDFFQLPPVSKDEPVFCFESEAWSRCIQKTIVLKNVKRQNDNVFVKILNNVRVGKCDFKSADILKESSKNQFPSSVIPTKLCTHSDDADRINSSSIETTQGDAKTFHAYDDESFDTHAKARTLAQKKLVLKVGAQVMLIKNIDVIKGLCNGSRGFVEKFSENGNPMIRFVSQADASIEIRRSKFSVRIPGSDAPLIRRQLPLQLAWAISIHKSQGMTLDCAEISLERVFADGQAYVALSRARSLAAIRIIGFDASCVRANSKVIDFYKSIEAECDDEQDWEAPAAGPRLKRVRSI</sequence>
<keyword evidence="7 12" id="KW-0496">Mitochondrion</keyword>
<dbReference type="Bgee" id="WBGene00004028">
    <property type="expression patterns" value="Expressed in germ line (C elegans) and 4 other cell types or tissues"/>
</dbReference>
<evidence type="ECO:0000256" key="9">
    <source>
        <dbReference type="ARBA" id="ARBA00023204"/>
    </source>
</evidence>
<dbReference type="EC" id="5.6.2.3" evidence="12"/>
<evidence type="ECO:0000256" key="10">
    <source>
        <dbReference type="ARBA" id="ARBA00023235"/>
    </source>
</evidence>
<dbReference type="EMBL" id="BX284601">
    <property type="protein sequence ID" value="CCD73407.1"/>
    <property type="molecule type" value="Genomic_DNA"/>
</dbReference>
<dbReference type="InterPro" id="IPR010285">
    <property type="entry name" value="DNA_helicase_pif1-like_DEAD"/>
</dbReference>
<reference evidence="15" key="2">
    <citation type="submission" date="1998-05" db="EMBL/GenBank/DDBJ databases">
        <title>C.elegans mRNA for PIF1, complete cds.</title>
        <authorList>
            <person name="Matsuda T."/>
        </authorList>
    </citation>
    <scope>NUCLEOTIDE SEQUENCE</scope>
    <source>
        <strain evidence="15">Him-8</strain>
    </source>
</reference>
<dbReference type="GeneID" id="171665"/>
<evidence type="ECO:0000313" key="16">
    <source>
        <dbReference type="EMBL" id="CCD73407.1"/>
    </source>
</evidence>
<evidence type="ECO:0000256" key="2">
    <source>
        <dbReference type="ARBA" id="ARBA00022763"/>
    </source>
</evidence>
<dbReference type="FunCoup" id="G5EFV7">
    <property type="interactions" value="1200"/>
</dbReference>
<comment type="cofactor">
    <cofactor evidence="12">
        <name>Mg(2+)</name>
        <dbReference type="ChEBI" id="CHEBI:18420"/>
    </cofactor>
</comment>
<dbReference type="WormBase" id="Y18H1A.6a">
    <property type="protein sequence ID" value="CE30311"/>
    <property type="gene ID" value="WBGene00004028"/>
    <property type="gene designation" value="pif-1"/>
</dbReference>
<dbReference type="GO" id="GO:0006310">
    <property type="term" value="P:DNA recombination"/>
    <property type="evidence" value="ECO:0007669"/>
    <property type="project" value="UniProtKB-UniRule"/>
</dbReference>
<dbReference type="RefSeq" id="NP_490774.2">
    <property type="nucleotide sequence ID" value="NM_058373.5"/>
</dbReference>
<dbReference type="AlphaFoldDB" id="G5EFV7"/>
<keyword evidence="17" id="KW-1185">Reference proteome</keyword>
<keyword evidence="8 12" id="KW-0233">DNA recombination</keyword>
<keyword evidence="2 12" id="KW-0227">DNA damage</keyword>
<evidence type="ECO:0000256" key="3">
    <source>
        <dbReference type="ARBA" id="ARBA00022801"/>
    </source>
</evidence>
<keyword evidence="11 12" id="KW-0539">Nucleus</keyword>
<dbReference type="InterPro" id="IPR027417">
    <property type="entry name" value="P-loop_NTPase"/>
</dbReference>
<keyword evidence="10 12" id="KW-0413">Isomerase</keyword>
<dbReference type="GO" id="GO:0005739">
    <property type="term" value="C:mitochondrion"/>
    <property type="evidence" value="ECO:0007669"/>
    <property type="project" value="UniProtKB-SubCell"/>
</dbReference>
<reference evidence="16" key="3">
    <citation type="submission" date="2003-03" db="EMBL/GenBank/DDBJ databases">
        <authorList>
            <person name="Sulson J.E."/>
            <person name="Waterston R."/>
        </authorList>
    </citation>
    <scope>NUCLEOTIDE SEQUENCE</scope>
    <source>
        <strain evidence="16">Bristol N2</strain>
    </source>
</reference>
<feature type="domain" description="DNA helicase Pif1-like 2B" evidence="14">
    <location>
        <begin position="501"/>
        <end position="541"/>
    </location>
</feature>
<evidence type="ECO:0000313" key="15">
    <source>
        <dbReference type="EMBL" id="BAA28677.1"/>
    </source>
</evidence>
<keyword evidence="6 12" id="KW-0238">DNA-binding</keyword>
<feature type="DNA-binding region" evidence="12">
    <location>
        <begin position="615"/>
        <end position="634"/>
    </location>
</feature>
<evidence type="ECO:0000256" key="1">
    <source>
        <dbReference type="ARBA" id="ARBA00022741"/>
    </source>
</evidence>
<dbReference type="GO" id="GO:0003677">
    <property type="term" value="F:DNA binding"/>
    <property type="evidence" value="ECO:0007669"/>
    <property type="project" value="UniProtKB-KW"/>
</dbReference>
<evidence type="ECO:0000256" key="7">
    <source>
        <dbReference type="ARBA" id="ARBA00023128"/>
    </source>
</evidence>
<dbReference type="CTD" id="171665"/>
<dbReference type="STRING" id="6239.Y18H1A.6a.1"/>
<dbReference type="CDD" id="cd18809">
    <property type="entry name" value="SF1_C_RecD"/>
    <property type="match status" value="1"/>
</dbReference>
<dbReference type="PaxDb" id="6239-Y18H1A.6"/>
<comment type="function">
    <text evidence="12">DNA-dependent ATPase and 5'-3' DNA helicase required for the maintenance of both mitochondrial and nuclear genome stability.</text>
</comment>
<dbReference type="FunFam" id="3.40.50.300:FF:001986">
    <property type="entry name" value="ATP-dependent DNA helicase PIF1"/>
    <property type="match status" value="1"/>
</dbReference>
<evidence type="ECO:0000313" key="18">
    <source>
        <dbReference type="WormBase" id="Y18H1A.6a"/>
    </source>
</evidence>
<dbReference type="OMA" id="VRFCFES"/>
<evidence type="ECO:0000256" key="6">
    <source>
        <dbReference type="ARBA" id="ARBA00023125"/>
    </source>
</evidence>
<reference evidence="16" key="4">
    <citation type="submission" date="2024-10" db="EMBL/GenBank/DDBJ databases">
        <authorList>
            <consortium name="WormBase Consortium"/>
            <person name="WormBase"/>
        </authorList>
    </citation>
    <scope>NUCLEOTIDE SEQUENCE</scope>
    <source>
        <strain evidence="16">Bristol N2</strain>
    </source>
</reference>
<dbReference type="GO" id="GO:0005634">
    <property type="term" value="C:nucleus"/>
    <property type="evidence" value="ECO:0007669"/>
    <property type="project" value="UniProtKB-SubCell"/>
</dbReference>
<dbReference type="GO" id="GO:0043139">
    <property type="term" value="F:5'-3' DNA helicase activity"/>
    <property type="evidence" value="ECO:0000318"/>
    <property type="project" value="GO_Central"/>
</dbReference>
<dbReference type="Pfam" id="PF05970">
    <property type="entry name" value="PIF1"/>
    <property type="match status" value="1"/>
</dbReference>
<comment type="subunit">
    <text evidence="12">Monomer.</text>
</comment>
<keyword evidence="1 12" id="KW-0547">Nucleotide-binding</keyword>
<dbReference type="GO" id="GO:0016787">
    <property type="term" value="F:hydrolase activity"/>
    <property type="evidence" value="ECO:0007669"/>
    <property type="project" value="UniProtKB-KW"/>
</dbReference>
<evidence type="ECO:0000259" key="13">
    <source>
        <dbReference type="Pfam" id="PF05970"/>
    </source>
</evidence>
<dbReference type="Pfam" id="PF21530">
    <property type="entry name" value="Pif1_2B_dom"/>
    <property type="match status" value="1"/>
</dbReference>
<dbReference type="EMBL" id="AB015041">
    <property type="protein sequence ID" value="BAA28677.1"/>
    <property type="molecule type" value="mRNA"/>
</dbReference>
<keyword evidence="4 12" id="KW-0347">Helicase</keyword>
<gene>
    <name evidence="16 18" type="primary">pif-1</name>
    <name evidence="15" type="synonym">cePIF1</name>
    <name evidence="12" type="synonym">PIF1</name>
    <name evidence="16" type="ORF">CELE_Y18H1A.6</name>
    <name evidence="18" type="ORF">Y18H1A.6</name>
</gene>
<dbReference type="InterPro" id="IPR048293">
    <property type="entry name" value="PIF1_RRM3_pfh1"/>
</dbReference>
<dbReference type="AGR" id="WB:WBGene00004028"/>
<evidence type="ECO:0000256" key="8">
    <source>
        <dbReference type="ARBA" id="ARBA00023172"/>
    </source>
</evidence>
<dbReference type="SUPFAM" id="SSF52540">
    <property type="entry name" value="P-loop containing nucleoside triphosphate hydrolases"/>
    <property type="match status" value="2"/>
</dbReference>
<dbReference type="SMR" id="G5EFV7"/>
<dbReference type="Proteomes" id="UP000001940">
    <property type="component" value="Chromosome I"/>
</dbReference>
<comment type="subcellular location">
    <subcellularLocation>
        <location evidence="12">Nucleus</location>
    </subcellularLocation>
    <subcellularLocation>
        <location evidence="12">Mitochondrion</location>
    </subcellularLocation>
</comment>
<comment type="similarity">
    <text evidence="12">Belongs to the helicase family. PIF1 subfamily.</text>
</comment>
<protein>
    <recommendedName>
        <fullName evidence="12">ATP-dependent DNA helicase PIF1</fullName>
        <ecNumber evidence="12">5.6.2.3</ecNumber>
    </recommendedName>
    <alternativeName>
        <fullName evidence="12">DNA 5'-3' helicase PIF1</fullName>
    </alternativeName>
    <alternativeName>
        <fullName evidence="12">DNA repair and recombination helicase PIF1</fullName>
    </alternativeName>
</protein>
<name>G5EFV7_CAEEL</name>
<dbReference type="InterPro" id="IPR051055">
    <property type="entry name" value="PIF1_helicase"/>
</dbReference>
<keyword evidence="5 12" id="KW-0067">ATP-binding</keyword>
<proteinExistence type="evidence at transcript level"/>
<feature type="domain" description="DNA helicase Pif1-like DEAD-box helicase" evidence="13">
    <location>
        <begin position="245"/>
        <end position="441"/>
    </location>
</feature>
<dbReference type="GO" id="GO:0005524">
    <property type="term" value="F:ATP binding"/>
    <property type="evidence" value="ECO:0007669"/>
    <property type="project" value="UniProtKB-UniRule"/>
</dbReference>
<evidence type="ECO:0000256" key="5">
    <source>
        <dbReference type="ARBA" id="ARBA00022840"/>
    </source>
</evidence>
<dbReference type="CDD" id="cd18037">
    <property type="entry name" value="DEXSc_Pif1_like"/>
    <property type="match status" value="1"/>
</dbReference>
<evidence type="ECO:0000256" key="12">
    <source>
        <dbReference type="HAMAP-Rule" id="MF_03176"/>
    </source>
</evidence>
<accession>G5EFV7</accession>
<evidence type="ECO:0000259" key="14">
    <source>
        <dbReference type="Pfam" id="PF21530"/>
    </source>
</evidence>
<dbReference type="Gene3D" id="3.40.50.300">
    <property type="entry name" value="P-loop containing nucleotide triphosphate hydrolases"/>
    <property type="match status" value="1"/>
</dbReference>
<dbReference type="PIR" id="T37310">
    <property type="entry name" value="T37310"/>
</dbReference>